<dbReference type="Proteomes" id="UP000775213">
    <property type="component" value="Unassembled WGS sequence"/>
</dbReference>
<reference evidence="1 2" key="1">
    <citation type="journal article" date="2021" name="Hortic Res">
        <title>Chromosome-scale assembly of the Dendrobium chrysotoxum genome enhances the understanding of orchid evolution.</title>
        <authorList>
            <person name="Zhang Y."/>
            <person name="Zhang G.Q."/>
            <person name="Zhang D."/>
            <person name="Liu X.D."/>
            <person name="Xu X.Y."/>
            <person name="Sun W.H."/>
            <person name="Yu X."/>
            <person name="Zhu X."/>
            <person name="Wang Z.W."/>
            <person name="Zhao X."/>
            <person name="Zhong W.Y."/>
            <person name="Chen H."/>
            <person name="Yin W.L."/>
            <person name="Huang T."/>
            <person name="Niu S.C."/>
            <person name="Liu Z.J."/>
        </authorList>
    </citation>
    <scope>NUCLEOTIDE SEQUENCE [LARGE SCALE GENOMIC DNA]</scope>
    <source>
        <strain evidence="1">Lindl</strain>
    </source>
</reference>
<protein>
    <submittedName>
        <fullName evidence="1">Uncharacterized protein</fullName>
    </submittedName>
</protein>
<organism evidence="1 2">
    <name type="scientific">Dendrobium chrysotoxum</name>
    <name type="common">Orchid</name>
    <dbReference type="NCBI Taxonomy" id="161865"/>
    <lineage>
        <taxon>Eukaryota</taxon>
        <taxon>Viridiplantae</taxon>
        <taxon>Streptophyta</taxon>
        <taxon>Embryophyta</taxon>
        <taxon>Tracheophyta</taxon>
        <taxon>Spermatophyta</taxon>
        <taxon>Magnoliopsida</taxon>
        <taxon>Liliopsida</taxon>
        <taxon>Asparagales</taxon>
        <taxon>Orchidaceae</taxon>
        <taxon>Epidendroideae</taxon>
        <taxon>Malaxideae</taxon>
        <taxon>Dendrobiinae</taxon>
        <taxon>Dendrobium</taxon>
    </lineage>
</organism>
<evidence type="ECO:0000313" key="1">
    <source>
        <dbReference type="EMBL" id="KAH0462577.1"/>
    </source>
</evidence>
<sequence>MLCSSCGFGESSESSLGKRDFKINIVKVLCRLQEGEKGEGLMLSPGGIFNLGSIIEYFIYNLELLLWFVIASNGRNLGNNIYPEKKSWTPFPAKTRSDNSARIALTVRRAMLEPAITASTTPVVPTTFPNSGHSISLTSSATPASSSSAFDLSSFLDAIISRISAATSTAFLSSAAPSSLFSARFSAAPPLFSWAEKRQRRTVAFCRSDSGAGIRRAGTINGRLKFFRGDGGLEARKREKEMEAAMDLPGESD</sequence>
<dbReference type="AlphaFoldDB" id="A0AAV7H2S8"/>
<proteinExistence type="predicted"/>
<accession>A0AAV7H2S8</accession>
<name>A0AAV7H2S8_DENCH</name>
<keyword evidence="2" id="KW-1185">Reference proteome</keyword>
<evidence type="ECO:0000313" key="2">
    <source>
        <dbReference type="Proteomes" id="UP000775213"/>
    </source>
</evidence>
<comment type="caution">
    <text evidence="1">The sequence shown here is derived from an EMBL/GenBank/DDBJ whole genome shotgun (WGS) entry which is preliminary data.</text>
</comment>
<gene>
    <name evidence="1" type="ORF">IEQ34_010152</name>
</gene>
<dbReference type="EMBL" id="JAGFBR010000009">
    <property type="protein sequence ID" value="KAH0462577.1"/>
    <property type="molecule type" value="Genomic_DNA"/>
</dbReference>